<dbReference type="Pfam" id="PF04386">
    <property type="entry name" value="SspB"/>
    <property type="match status" value="1"/>
</dbReference>
<dbReference type="RefSeq" id="WP_090629189.1">
    <property type="nucleotide sequence ID" value="NZ_FOCP01000006.1"/>
</dbReference>
<sequence>MKLPSTKPYLIRAIYEWCNECGYTPLLSVKAIPQADFPSDKIQNGEIIFNIHDSAVHNLIIGNDIISFSARFGGVAKQIAFPTEAVNGIFAREVNQGISFPENDLTGEKEVTDKLNIKNKNKLVKSSDQTKPDKKGRANLHLVK</sequence>
<name>A0A1H8D479_9PROT</name>
<feature type="region of interest" description="Disordered" evidence="1">
    <location>
        <begin position="124"/>
        <end position="144"/>
    </location>
</feature>
<evidence type="ECO:0000313" key="2">
    <source>
        <dbReference type="EMBL" id="SEN01534.1"/>
    </source>
</evidence>
<proteinExistence type="predicted"/>
<dbReference type="NCBIfam" id="NF008769">
    <property type="entry name" value="PRK11798.2-5"/>
    <property type="match status" value="1"/>
</dbReference>
<dbReference type="EMBL" id="FOCP01000006">
    <property type="protein sequence ID" value="SEN01534.1"/>
    <property type="molecule type" value="Genomic_DNA"/>
</dbReference>
<organism evidence="2 3">
    <name type="scientific">Nitrosomonas marina</name>
    <dbReference type="NCBI Taxonomy" id="917"/>
    <lineage>
        <taxon>Bacteria</taxon>
        <taxon>Pseudomonadati</taxon>
        <taxon>Pseudomonadota</taxon>
        <taxon>Betaproteobacteria</taxon>
        <taxon>Nitrosomonadales</taxon>
        <taxon>Nitrosomonadaceae</taxon>
        <taxon>Nitrosomonas</taxon>
    </lineage>
</organism>
<dbReference type="AlphaFoldDB" id="A0A1H8D479"/>
<dbReference type="GO" id="GO:0005840">
    <property type="term" value="C:ribosome"/>
    <property type="evidence" value="ECO:0007669"/>
    <property type="project" value="TreeGrafter"/>
</dbReference>
<dbReference type="STRING" id="917.SAMN05216326_10699"/>
<dbReference type="OrthoDB" id="9797358at2"/>
<evidence type="ECO:0000256" key="1">
    <source>
        <dbReference type="SAM" id="MobiDB-lite"/>
    </source>
</evidence>
<protein>
    <submittedName>
        <fullName evidence="2">Stringent starvation protein B</fullName>
    </submittedName>
</protein>
<gene>
    <name evidence="2" type="ORF">SAMN05216325_10611</name>
</gene>
<dbReference type="PANTHER" id="PTHR37486">
    <property type="entry name" value="STRINGENT STARVATION PROTEIN B"/>
    <property type="match status" value="1"/>
</dbReference>
<dbReference type="GO" id="GO:0005829">
    <property type="term" value="C:cytosol"/>
    <property type="evidence" value="ECO:0007669"/>
    <property type="project" value="TreeGrafter"/>
</dbReference>
<dbReference type="GO" id="GO:0045732">
    <property type="term" value="P:positive regulation of protein catabolic process"/>
    <property type="evidence" value="ECO:0007669"/>
    <property type="project" value="TreeGrafter"/>
</dbReference>
<dbReference type="SUPFAM" id="SSF101738">
    <property type="entry name" value="SspB-like"/>
    <property type="match status" value="1"/>
</dbReference>
<dbReference type="InterPro" id="IPR007481">
    <property type="entry name" value="SspB"/>
</dbReference>
<reference evidence="2 3" key="1">
    <citation type="submission" date="2016-10" db="EMBL/GenBank/DDBJ databases">
        <authorList>
            <person name="de Groot N.N."/>
        </authorList>
    </citation>
    <scope>NUCLEOTIDE SEQUENCE [LARGE SCALE GENOMIC DNA]</scope>
    <source>
        <strain evidence="2 3">Nm22</strain>
    </source>
</reference>
<dbReference type="Gene3D" id="2.30.30.220">
    <property type="entry name" value="SspB-like"/>
    <property type="match status" value="1"/>
</dbReference>
<accession>A0A1H8D479</accession>
<dbReference type="InterPro" id="IPR036760">
    <property type="entry name" value="SspB-like_sf"/>
</dbReference>
<evidence type="ECO:0000313" key="3">
    <source>
        <dbReference type="Proteomes" id="UP000199459"/>
    </source>
</evidence>
<dbReference type="Proteomes" id="UP000199459">
    <property type="component" value="Unassembled WGS sequence"/>
</dbReference>
<dbReference type="PANTHER" id="PTHR37486:SF1">
    <property type="entry name" value="STRINGENT STARVATION PROTEIN B"/>
    <property type="match status" value="1"/>
</dbReference>